<dbReference type="AlphaFoldDB" id="A0AAN8FLP7"/>
<dbReference type="EMBL" id="WIXE01016936">
    <property type="protein sequence ID" value="KAK5972160.1"/>
    <property type="molecule type" value="Genomic_DNA"/>
</dbReference>
<evidence type="ECO:0000313" key="2">
    <source>
        <dbReference type="EMBL" id="KAK5972160.1"/>
    </source>
</evidence>
<protein>
    <submittedName>
        <fullName evidence="2">Uncharacterized protein</fullName>
    </submittedName>
</protein>
<gene>
    <name evidence="2" type="ORF">GCK32_020681</name>
</gene>
<accession>A0AAN8FLP7</accession>
<reference evidence="2 3" key="1">
    <citation type="submission" date="2019-10" db="EMBL/GenBank/DDBJ databases">
        <title>Assembly and Annotation for the nematode Trichostrongylus colubriformis.</title>
        <authorList>
            <person name="Martin J."/>
        </authorList>
    </citation>
    <scope>NUCLEOTIDE SEQUENCE [LARGE SCALE GENOMIC DNA]</scope>
    <source>
        <strain evidence="2">G859</strain>
        <tissue evidence="2">Whole worm</tissue>
    </source>
</reference>
<evidence type="ECO:0000313" key="3">
    <source>
        <dbReference type="Proteomes" id="UP001331761"/>
    </source>
</evidence>
<evidence type="ECO:0000256" key="1">
    <source>
        <dbReference type="SAM" id="MobiDB-lite"/>
    </source>
</evidence>
<proteinExistence type="predicted"/>
<feature type="region of interest" description="Disordered" evidence="1">
    <location>
        <begin position="16"/>
        <end position="46"/>
    </location>
</feature>
<comment type="caution">
    <text evidence="2">The sequence shown here is derived from an EMBL/GenBank/DDBJ whole genome shotgun (WGS) entry which is preliminary data.</text>
</comment>
<feature type="region of interest" description="Disordered" evidence="1">
    <location>
        <begin position="56"/>
        <end position="75"/>
    </location>
</feature>
<dbReference type="Proteomes" id="UP001331761">
    <property type="component" value="Unassembled WGS sequence"/>
</dbReference>
<name>A0AAN8FLP7_TRICO</name>
<keyword evidence="3" id="KW-1185">Reference proteome</keyword>
<organism evidence="2 3">
    <name type="scientific">Trichostrongylus colubriformis</name>
    <name type="common">Black scour worm</name>
    <dbReference type="NCBI Taxonomy" id="6319"/>
    <lineage>
        <taxon>Eukaryota</taxon>
        <taxon>Metazoa</taxon>
        <taxon>Ecdysozoa</taxon>
        <taxon>Nematoda</taxon>
        <taxon>Chromadorea</taxon>
        <taxon>Rhabditida</taxon>
        <taxon>Rhabditina</taxon>
        <taxon>Rhabditomorpha</taxon>
        <taxon>Strongyloidea</taxon>
        <taxon>Trichostrongylidae</taxon>
        <taxon>Trichostrongylus</taxon>
    </lineage>
</organism>
<sequence length="75" mass="8276">MASNNAEYETLRGLNNDAIFLKKTSSPNPKPNRPKKSDENAYENADTLDNIEINAKDAMGVRPPSKEIVSMSLPL</sequence>